<evidence type="ECO:0000313" key="2">
    <source>
        <dbReference type="EMBL" id="OBU68445.1"/>
    </source>
</evidence>
<gene>
    <name evidence="2" type="ORF">A9K58_06420</name>
</gene>
<name>A0A1A6Y0G0_STEMA</name>
<dbReference type="OrthoDB" id="9796786at2"/>
<sequence length="288" mass="32031">MNADVLTPSKAAYRLTHLLNILSEAHGDPRFPVDVVALAKGAAEIFHWDDPITDVEPADIRSFEGALFANDTCSRWMLLYNQTLKSPGRIRFTQAHELGHYLLHRKDRLDFRCATQDMVSLTEQEASMEAQANAFAATLLMPLDDFRQSTQDGADFEALADCADRYGVSLTAAALRWIDHTDQCAVLISHTDGFINWSVSSRSARAGGAFFRARQSVIAIGEDTLAANGQVVHDRLGVELPARAWFKHAEEGLSLKEMKISADQFDYTLTLLVLPRGSKVWAPRIDLR</sequence>
<accession>A0A1A6Y0G0</accession>
<feature type="domain" description="IrrE N-terminal-like" evidence="1">
    <location>
        <begin position="64"/>
        <end position="177"/>
    </location>
</feature>
<organism evidence="2 3">
    <name type="scientific">Stenotrophomonas maltophilia</name>
    <name type="common">Pseudomonas maltophilia</name>
    <name type="synonym">Xanthomonas maltophilia</name>
    <dbReference type="NCBI Taxonomy" id="40324"/>
    <lineage>
        <taxon>Bacteria</taxon>
        <taxon>Pseudomonadati</taxon>
        <taxon>Pseudomonadota</taxon>
        <taxon>Gammaproteobacteria</taxon>
        <taxon>Lysobacterales</taxon>
        <taxon>Lysobacteraceae</taxon>
        <taxon>Stenotrophomonas</taxon>
        <taxon>Stenotrophomonas maltophilia group</taxon>
    </lineage>
</organism>
<dbReference type="PANTHER" id="PTHR43236:SF2">
    <property type="entry name" value="BLL0069 PROTEIN"/>
    <property type="match status" value="1"/>
</dbReference>
<dbReference type="InterPro" id="IPR010359">
    <property type="entry name" value="IrrE_HExxH"/>
</dbReference>
<dbReference type="EMBL" id="LYVJ01000004">
    <property type="protein sequence ID" value="OBU68445.1"/>
    <property type="molecule type" value="Genomic_DNA"/>
</dbReference>
<evidence type="ECO:0000313" key="3">
    <source>
        <dbReference type="Proteomes" id="UP000092256"/>
    </source>
</evidence>
<dbReference type="AlphaFoldDB" id="A0A1A6Y0G0"/>
<dbReference type="InterPro" id="IPR052345">
    <property type="entry name" value="Rad_response_metalloprotease"/>
</dbReference>
<proteinExistence type="predicted"/>
<dbReference type="Proteomes" id="UP000092256">
    <property type="component" value="Unassembled WGS sequence"/>
</dbReference>
<dbReference type="PANTHER" id="PTHR43236">
    <property type="entry name" value="ANTITOXIN HIGA1"/>
    <property type="match status" value="1"/>
</dbReference>
<evidence type="ECO:0000259" key="1">
    <source>
        <dbReference type="Pfam" id="PF06114"/>
    </source>
</evidence>
<dbReference type="RefSeq" id="WP_065198567.1">
    <property type="nucleotide sequence ID" value="NZ_LYVJ01000004.1"/>
</dbReference>
<comment type="caution">
    <text evidence="2">The sequence shown here is derived from an EMBL/GenBank/DDBJ whole genome shotgun (WGS) entry which is preliminary data.</text>
</comment>
<dbReference type="Pfam" id="PF06114">
    <property type="entry name" value="Peptidase_M78"/>
    <property type="match status" value="1"/>
</dbReference>
<protein>
    <submittedName>
        <fullName evidence="2">Toxin</fullName>
    </submittedName>
</protein>
<reference evidence="2 3" key="1">
    <citation type="submission" date="2016-05" db="EMBL/GenBank/DDBJ databases">
        <title>Draft Genome Sequences of Stenotrophomonas maltophilia Strains Sm32COP, Sm41DVV, Sm46PAILV, SmF3, SmF22, SmSOFb1 and SmCVFa1, Isolated from Different Manures, in France.</title>
        <authorList>
            <person name="Nazaret S."/>
            <person name="Bodilis J."/>
        </authorList>
    </citation>
    <scope>NUCLEOTIDE SEQUENCE [LARGE SCALE GENOMIC DNA]</scope>
    <source>
        <strain evidence="2 3">Sm46PAILV</strain>
    </source>
</reference>
<dbReference type="Gene3D" id="1.10.10.2910">
    <property type="match status" value="1"/>
</dbReference>